<name>A0A183D1U5_9BILA</name>
<dbReference type="PANTHER" id="PTHR13055:SF12">
    <property type="entry name" value="LD40707P"/>
    <property type="match status" value="1"/>
</dbReference>
<keyword evidence="4" id="KW-0472">Membrane</keyword>
<comment type="subcellular location">
    <subcellularLocation>
        <location evidence="1">Membrane</location>
        <topology evidence="1">Single-pass type I membrane protein</topology>
    </subcellularLocation>
</comment>
<keyword evidence="3" id="KW-0732">Signal</keyword>
<keyword evidence="4" id="KW-1133">Transmembrane helix</keyword>
<keyword evidence="6" id="KW-1185">Reference proteome</keyword>
<dbReference type="Proteomes" id="UP000271098">
    <property type="component" value="Unassembled WGS sequence"/>
</dbReference>
<dbReference type="GO" id="GO:0016020">
    <property type="term" value="C:membrane"/>
    <property type="evidence" value="ECO:0007669"/>
    <property type="project" value="UniProtKB-SubCell"/>
</dbReference>
<evidence type="ECO:0000313" key="7">
    <source>
        <dbReference type="WBParaSite" id="GPUH_0000269101-mRNA-1"/>
    </source>
</evidence>
<evidence type="ECO:0000256" key="1">
    <source>
        <dbReference type="ARBA" id="ARBA00004479"/>
    </source>
</evidence>
<evidence type="ECO:0000313" key="5">
    <source>
        <dbReference type="EMBL" id="VDK35848.1"/>
    </source>
</evidence>
<reference evidence="5 6" key="2">
    <citation type="submission" date="2018-11" db="EMBL/GenBank/DDBJ databases">
        <authorList>
            <consortium name="Pathogen Informatics"/>
        </authorList>
    </citation>
    <scope>NUCLEOTIDE SEQUENCE [LARGE SCALE GENOMIC DNA]</scope>
</reference>
<proteinExistence type="predicted"/>
<dbReference type="OrthoDB" id="6285106at2759"/>
<accession>A0A183D1U5</accession>
<dbReference type="WBParaSite" id="GPUH_0000269101-mRNA-1">
    <property type="protein sequence ID" value="GPUH_0000269101-mRNA-1"/>
    <property type="gene ID" value="GPUH_0000269101"/>
</dbReference>
<keyword evidence="2" id="KW-0812">Transmembrane</keyword>
<dbReference type="InterPro" id="IPR031152">
    <property type="entry name" value="PLXDC"/>
</dbReference>
<evidence type="ECO:0000256" key="3">
    <source>
        <dbReference type="ARBA" id="ARBA00022729"/>
    </source>
</evidence>
<evidence type="ECO:0000256" key="2">
    <source>
        <dbReference type="ARBA" id="ARBA00022692"/>
    </source>
</evidence>
<evidence type="ECO:0000256" key="4">
    <source>
        <dbReference type="ARBA" id="ARBA00022989"/>
    </source>
</evidence>
<protein>
    <submittedName>
        <fullName evidence="7">SET domain-containing protein</fullName>
    </submittedName>
</protein>
<evidence type="ECO:0000313" key="6">
    <source>
        <dbReference type="Proteomes" id="UP000271098"/>
    </source>
</evidence>
<sequence>MMEIKANRSDLMKDYYIDVPAMLQKPGTVGNKSHPSLSNSYRRAVAAKIQFDFPFYGHRMRNLTIATGADALFPTKSVSFLLHSRNATVAAAGFAYIGDQSHSWLAATQYIAPLMANFDTHGENATIMYADDGEKFVIEWSNLQLREQRSDTNVCNKYQRFTSSSENRNERCLPIPSQCAKPFGSNFATS</sequence>
<dbReference type="AlphaFoldDB" id="A0A183D1U5"/>
<organism evidence="7">
    <name type="scientific">Gongylonema pulchrum</name>
    <dbReference type="NCBI Taxonomy" id="637853"/>
    <lineage>
        <taxon>Eukaryota</taxon>
        <taxon>Metazoa</taxon>
        <taxon>Ecdysozoa</taxon>
        <taxon>Nematoda</taxon>
        <taxon>Chromadorea</taxon>
        <taxon>Rhabditida</taxon>
        <taxon>Spirurina</taxon>
        <taxon>Spiruromorpha</taxon>
        <taxon>Spiruroidea</taxon>
        <taxon>Gongylonematidae</taxon>
        <taxon>Gongylonema</taxon>
    </lineage>
</organism>
<dbReference type="PANTHER" id="PTHR13055">
    <property type="entry name" value="TUMOR ENDOTHELIAL MARKER 7 RELATED"/>
    <property type="match status" value="1"/>
</dbReference>
<gene>
    <name evidence="5" type="ORF">GPUH_LOCUS2685</name>
</gene>
<dbReference type="EMBL" id="UYRT01004198">
    <property type="protein sequence ID" value="VDK35848.1"/>
    <property type="molecule type" value="Genomic_DNA"/>
</dbReference>
<reference evidence="7" key="1">
    <citation type="submission" date="2016-06" db="UniProtKB">
        <authorList>
            <consortium name="WormBaseParasite"/>
        </authorList>
    </citation>
    <scope>IDENTIFICATION</scope>
</reference>